<dbReference type="InParanoid" id="A0A1B1YW55"/>
<keyword evidence="6 11" id="KW-1133">Transmembrane helix</keyword>
<dbReference type="KEGG" id="gbi:PG2T_13190"/>
<feature type="domain" description="Cytochrome c" evidence="13">
    <location>
        <begin position="128"/>
        <end position="215"/>
    </location>
</feature>
<proteinExistence type="inferred from homology"/>
<dbReference type="Gene3D" id="1.10.760.10">
    <property type="entry name" value="Cytochrome c-like domain"/>
    <property type="match status" value="1"/>
</dbReference>
<dbReference type="GO" id="GO:0046872">
    <property type="term" value="F:metal ion binding"/>
    <property type="evidence" value="ECO:0007669"/>
    <property type="project" value="UniProtKB-KW"/>
</dbReference>
<dbReference type="Proteomes" id="UP000092952">
    <property type="component" value="Chromosome"/>
</dbReference>
<keyword evidence="3 9" id="KW-0349">Heme</keyword>
<dbReference type="GO" id="GO:0033573">
    <property type="term" value="C:high-affinity iron permease complex"/>
    <property type="evidence" value="ECO:0007669"/>
    <property type="project" value="InterPro"/>
</dbReference>
<dbReference type="PROSITE" id="PS51007">
    <property type="entry name" value="CYTC"/>
    <property type="match status" value="1"/>
</dbReference>
<evidence type="ECO:0000256" key="7">
    <source>
        <dbReference type="ARBA" id="ARBA00023004"/>
    </source>
</evidence>
<dbReference type="SUPFAM" id="SSF46626">
    <property type="entry name" value="Cytochrome c"/>
    <property type="match status" value="1"/>
</dbReference>
<feature type="transmembrane region" description="Helical" evidence="11">
    <location>
        <begin position="450"/>
        <end position="467"/>
    </location>
</feature>
<dbReference type="GO" id="GO:0015093">
    <property type="term" value="F:ferrous iron transmembrane transporter activity"/>
    <property type="evidence" value="ECO:0007669"/>
    <property type="project" value="TreeGrafter"/>
</dbReference>
<dbReference type="PANTHER" id="PTHR31632">
    <property type="entry name" value="IRON TRANSPORTER FTH1"/>
    <property type="match status" value="1"/>
</dbReference>
<dbReference type="GO" id="GO:0020037">
    <property type="term" value="F:heme binding"/>
    <property type="evidence" value="ECO:0007669"/>
    <property type="project" value="InterPro"/>
</dbReference>
<feature type="transmembrane region" description="Helical" evidence="11">
    <location>
        <begin position="555"/>
        <end position="582"/>
    </location>
</feature>
<sequence>MQRFLALMLACMLLALPVRGALAQDETAGRLVHLLDYIGVDYGGAVVDGAVVSEAEYAEMQEFTASVVELMGGLPQKPGHDELAAQAAALRGAVDGKAPAAEVAGLAAQLKTRVAALYELRLAPQRAPDVAAAAQLYTEQCAACHGAQGRGDGPAGQGLEPPPSDFHDPVRQGSQSLAMLYNTISYGVSGTAMSGFGTLSEQDRWALAFYVGSLRYDAETRHAGEAAWRDGCCREQFMDLSAVAGAVPDQVGASPAGEVLAYLRSAPQALGNSRGESLALARRLLAQSLTSYRAGDGAGAYRQALAAYLDGFEPLEQALQAVDPALKLEVEKRMLAYREPLRASGSPADVWQLHEDLLATLDRVETVLAAGNLDAKLAFASAFFILLREGLEAVLVLAAMFAFLGKAGRHEAYRYLHIGWAGALAAGVATWAVAAYVISISGAARELSEGFIALLAAGILFYMGFWLHDKSHADRWQAYINQHLGSLGGRSLWLLAFLAFIAVYREVFETILFFQALWLQTTPAGQSMVLAGAVSGALVLAVVSWGLLRLSTRLPLGLFFGVSAFLMYVLAIVFVGKGIVALQEAGTLPISSVAFPRVDLLGIYPTVQSLAAQAVLIIGAALHYGLSLRQRRTS</sequence>
<feature type="transmembrane region" description="Helical" evidence="11">
    <location>
        <begin position="377"/>
        <end position="403"/>
    </location>
</feature>
<evidence type="ECO:0000256" key="4">
    <source>
        <dbReference type="ARBA" id="ARBA00022692"/>
    </source>
</evidence>
<name>A0A1B1YW55_9GAMM</name>
<dbReference type="OrthoDB" id="9811281at2"/>
<dbReference type="InterPro" id="IPR009056">
    <property type="entry name" value="Cyt_c-like_dom"/>
</dbReference>
<evidence type="ECO:0000259" key="13">
    <source>
        <dbReference type="PROSITE" id="PS51007"/>
    </source>
</evidence>
<feature type="transmembrane region" description="Helical" evidence="11">
    <location>
        <begin position="415"/>
        <end position="438"/>
    </location>
</feature>
<feature type="signal peptide" evidence="12">
    <location>
        <begin position="1"/>
        <end position="23"/>
    </location>
</feature>
<evidence type="ECO:0000256" key="12">
    <source>
        <dbReference type="SAM" id="SignalP"/>
    </source>
</evidence>
<gene>
    <name evidence="14" type="ORF">PG2T_13190</name>
</gene>
<feature type="region of interest" description="Disordered" evidence="10">
    <location>
        <begin position="147"/>
        <end position="168"/>
    </location>
</feature>
<feature type="transmembrane region" description="Helical" evidence="11">
    <location>
        <begin position="524"/>
        <end position="548"/>
    </location>
</feature>
<evidence type="ECO:0000256" key="1">
    <source>
        <dbReference type="ARBA" id="ARBA00004141"/>
    </source>
</evidence>
<dbReference type="AlphaFoldDB" id="A0A1B1YW55"/>
<dbReference type="STRING" id="1810504.PG2T_13190"/>
<evidence type="ECO:0000313" key="14">
    <source>
        <dbReference type="EMBL" id="ANX05035.1"/>
    </source>
</evidence>
<evidence type="ECO:0000256" key="10">
    <source>
        <dbReference type="SAM" id="MobiDB-lite"/>
    </source>
</evidence>
<evidence type="ECO:0000256" key="9">
    <source>
        <dbReference type="PROSITE-ProRule" id="PRU00433"/>
    </source>
</evidence>
<dbReference type="GO" id="GO:0009055">
    <property type="term" value="F:electron transfer activity"/>
    <property type="evidence" value="ECO:0007669"/>
    <property type="project" value="InterPro"/>
</dbReference>
<organism evidence="14 15">
    <name type="scientific">Immundisolibacter cernigliae</name>
    <dbReference type="NCBI Taxonomy" id="1810504"/>
    <lineage>
        <taxon>Bacteria</taxon>
        <taxon>Pseudomonadati</taxon>
        <taxon>Pseudomonadota</taxon>
        <taxon>Gammaproteobacteria</taxon>
        <taxon>Immundisolibacterales</taxon>
        <taxon>Immundisolibacteraceae</taxon>
        <taxon>Immundisolibacter</taxon>
    </lineage>
</organism>
<dbReference type="EMBL" id="CP014671">
    <property type="protein sequence ID" value="ANX05035.1"/>
    <property type="molecule type" value="Genomic_DNA"/>
</dbReference>
<reference evidence="15" key="1">
    <citation type="submission" date="2016-03" db="EMBL/GenBank/DDBJ databases">
        <title>Complete genome sequence of Solimmundus cernigliae, representing a novel lineage of polycyclic aromatic hydrocarbon degraders within the Gammaproteobacteria.</title>
        <authorList>
            <person name="Singleton D.R."/>
            <person name="Dickey A.N."/>
            <person name="Scholl E.H."/>
            <person name="Wright F.A."/>
            <person name="Aitken M.D."/>
        </authorList>
    </citation>
    <scope>NUCLEOTIDE SEQUENCE [LARGE SCALE GENOMIC DNA]</scope>
    <source>
        <strain evidence="15">TR3.2</strain>
    </source>
</reference>
<keyword evidence="4 11" id="KW-0812">Transmembrane</keyword>
<keyword evidence="15" id="KW-1185">Reference proteome</keyword>
<evidence type="ECO:0000256" key="11">
    <source>
        <dbReference type="SAM" id="Phobius"/>
    </source>
</evidence>
<dbReference type="InterPro" id="IPR036909">
    <property type="entry name" value="Cyt_c-like_dom_sf"/>
</dbReference>
<feature type="chain" id="PRO_5008533096" description="Cytochrome c domain-containing protein" evidence="12">
    <location>
        <begin position="24"/>
        <end position="634"/>
    </location>
</feature>
<evidence type="ECO:0000256" key="8">
    <source>
        <dbReference type="ARBA" id="ARBA00023136"/>
    </source>
</evidence>
<accession>A0A1B1YW55</accession>
<evidence type="ECO:0000256" key="5">
    <source>
        <dbReference type="ARBA" id="ARBA00022723"/>
    </source>
</evidence>
<comment type="similarity">
    <text evidence="2">Belongs to the oxidase-dependent Fe transporter (OFeT) (TC 9.A.10.1) family.</text>
</comment>
<keyword evidence="7 9" id="KW-0408">Iron</keyword>
<evidence type="ECO:0000256" key="2">
    <source>
        <dbReference type="ARBA" id="ARBA00008333"/>
    </source>
</evidence>
<evidence type="ECO:0000256" key="6">
    <source>
        <dbReference type="ARBA" id="ARBA00022989"/>
    </source>
</evidence>
<protein>
    <recommendedName>
        <fullName evidence="13">Cytochrome c domain-containing protein</fullName>
    </recommendedName>
</protein>
<comment type="subcellular location">
    <subcellularLocation>
        <location evidence="1">Membrane</location>
        <topology evidence="1">Multi-pass membrane protein</topology>
    </subcellularLocation>
</comment>
<dbReference type="Pfam" id="PF00034">
    <property type="entry name" value="Cytochrom_C"/>
    <property type="match status" value="1"/>
</dbReference>
<evidence type="ECO:0000313" key="15">
    <source>
        <dbReference type="Proteomes" id="UP000092952"/>
    </source>
</evidence>
<dbReference type="RefSeq" id="WP_068806413.1">
    <property type="nucleotide sequence ID" value="NZ_CP014671.1"/>
</dbReference>
<keyword evidence="8 11" id="KW-0472">Membrane</keyword>
<dbReference type="InterPro" id="IPR004923">
    <property type="entry name" value="FTR1/Fip1/EfeU"/>
</dbReference>
<evidence type="ECO:0000256" key="3">
    <source>
        <dbReference type="ARBA" id="ARBA00022617"/>
    </source>
</evidence>
<keyword evidence="5 9" id="KW-0479">Metal-binding</keyword>
<dbReference type="PANTHER" id="PTHR31632:SF2">
    <property type="entry name" value="PLASMA MEMBRANE IRON PERMEASE"/>
    <property type="match status" value="1"/>
</dbReference>
<keyword evidence="12" id="KW-0732">Signal</keyword>
<feature type="transmembrane region" description="Helical" evidence="11">
    <location>
        <begin position="602"/>
        <end position="626"/>
    </location>
</feature>
<dbReference type="Pfam" id="PF03239">
    <property type="entry name" value="FTR1"/>
    <property type="match status" value="2"/>
</dbReference>
<feature type="transmembrane region" description="Helical" evidence="11">
    <location>
        <begin position="487"/>
        <end position="504"/>
    </location>
</feature>